<dbReference type="KEGG" id="vg:65109774"/>
<sequence length="87" mass="10356">MEINHISMLVTGVGTFTVDNYMGVWFDDEEGVYWETHASMLNIKHYPSLWENFKETAKEEDTEYNLSFKEFCKILEKVFQMYQVIKG</sequence>
<dbReference type="EMBL" id="MF036692">
    <property type="protein sequence ID" value="ARW58033.1"/>
    <property type="molecule type" value="Genomic_DNA"/>
</dbReference>
<dbReference type="Proteomes" id="UP000225074">
    <property type="component" value="Genome"/>
</dbReference>
<name>A0A1Z1LYX6_9CAUD</name>
<protein>
    <submittedName>
        <fullName evidence="1">Uncharacterized protein</fullName>
    </submittedName>
</protein>
<dbReference type="RefSeq" id="YP_010092211.1">
    <property type="nucleotide sequence ID" value="NC_055728.1"/>
</dbReference>
<accession>A0A1Z1LYX6</accession>
<dbReference type="GeneID" id="65109774"/>
<proteinExistence type="predicted"/>
<dbReference type="Pfam" id="PF23830">
    <property type="entry name" value="DUF7200"/>
    <property type="match status" value="1"/>
</dbReference>
<organism evidence="1 2">
    <name type="scientific">Serratia phage X20</name>
    <dbReference type="NCBI Taxonomy" id="2006942"/>
    <lineage>
        <taxon>Viruses</taxon>
        <taxon>Duplodnaviria</taxon>
        <taxon>Heunggongvirae</taxon>
        <taxon>Uroviricota</taxon>
        <taxon>Caudoviricetes</taxon>
        <taxon>Pantevenvirales</taxon>
        <taxon>Straboviridae</taxon>
        <taxon>Tevenvirinae</taxon>
        <taxon>Winklervirus</taxon>
        <taxon>Winklervirus xtwenty</taxon>
    </lineage>
</organism>
<evidence type="ECO:0000313" key="1">
    <source>
        <dbReference type="EMBL" id="ARW58033.1"/>
    </source>
</evidence>
<dbReference type="InterPro" id="IPR055624">
    <property type="entry name" value="DUF7200"/>
</dbReference>
<evidence type="ECO:0000313" key="2">
    <source>
        <dbReference type="Proteomes" id="UP000225074"/>
    </source>
</evidence>
<reference evidence="1 2" key="1">
    <citation type="submission" date="2017-05" db="EMBL/GenBank/DDBJ databases">
        <title>Environmental T4-family bacteriophages evolve to escape abortive infection via multiple routes in a bacterial host employing #altruistic suicide# through Type III toxin-antitoxin systems.</title>
        <authorList>
            <person name="Chen B."/>
            <person name="Akusobi C."/>
            <person name="Fang X."/>
            <person name="Salmond G.P.C."/>
        </authorList>
    </citation>
    <scope>NUCLEOTIDE SEQUENCE [LARGE SCALE GENOMIC DNA]</scope>
</reference>
<keyword evidence="2" id="KW-1185">Reference proteome</keyword>